<dbReference type="AlphaFoldDB" id="A0A2A4I8C8"/>
<dbReference type="Gene3D" id="3.60.110.10">
    <property type="entry name" value="Carbon-nitrogen hydrolase"/>
    <property type="match status" value="1"/>
</dbReference>
<dbReference type="Pfam" id="PF00795">
    <property type="entry name" value="CN_hydrolase"/>
    <property type="match status" value="1"/>
</dbReference>
<keyword evidence="1 3" id="KW-0378">Hydrolase</keyword>
<dbReference type="InterPro" id="IPR050345">
    <property type="entry name" value="Aliph_Amidase/BUP"/>
</dbReference>
<comment type="caution">
    <text evidence="3">The sequence shown here is derived from an EMBL/GenBank/DDBJ whole genome shotgun (WGS) entry which is preliminary data.</text>
</comment>
<feature type="domain" description="CN hydrolase" evidence="2">
    <location>
        <begin position="1"/>
        <end position="237"/>
    </location>
</feature>
<dbReference type="InterPro" id="IPR036526">
    <property type="entry name" value="C-N_Hydrolase_sf"/>
</dbReference>
<dbReference type="EMBL" id="NWVC01000003">
    <property type="protein sequence ID" value="PCG14436.1"/>
    <property type="molecule type" value="Genomic_DNA"/>
</dbReference>
<dbReference type="RefSeq" id="WP_066710428.1">
    <property type="nucleotide sequence ID" value="NZ_JBHIWA010000027.1"/>
</dbReference>
<evidence type="ECO:0000313" key="3">
    <source>
        <dbReference type="EMBL" id="PCG14436.1"/>
    </source>
</evidence>
<accession>A0A2A4I8C8</accession>
<keyword evidence="4" id="KW-1185">Reference proteome</keyword>
<name>A0A2A4I8C8_9SPHN</name>
<dbReference type="PANTHER" id="PTHR43674:SF2">
    <property type="entry name" value="BETA-UREIDOPROPIONASE"/>
    <property type="match status" value="1"/>
</dbReference>
<protein>
    <submittedName>
        <fullName evidence="3">Carbon-nitrogen hydrolase family protein</fullName>
    </submittedName>
</protein>
<evidence type="ECO:0000313" key="4">
    <source>
        <dbReference type="Proteomes" id="UP000218323"/>
    </source>
</evidence>
<dbReference type="GO" id="GO:0016811">
    <property type="term" value="F:hydrolase activity, acting on carbon-nitrogen (but not peptide) bonds, in linear amides"/>
    <property type="evidence" value="ECO:0007669"/>
    <property type="project" value="TreeGrafter"/>
</dbReference>
<dbReference type="Proteomes" id="UP000218323">
    <property type="component" value="Unassembled WGS sequence"/>
</dbReference>
<dbReference type="CDD" id="cd07197">
    <property type="entry name" value="nitrilase"/>
    <property type="match status" value="1"/>
</dbReference>
<dbReference type="PANTHER" id="PTHR43674">
    <property type="entry name" value="NITRILASE C965.09-RELATED"/>
    <property type="match status" value="1"/>
</dbReference>
<evidence type="ECO:0000259" key="2">
    <source>
        <dbReference type="PROSITE" id="PS50263"/>
    </source>
</evidence>
<dbReference type="SUPFAM" id="SSF56317">
    <property type="entry name" value="Carbon-nitrogen hydrolase"/>
    <property type="match status" value="1"/>
</dbReference>
<organism evidence="3 4">
    <name type="scientific">Sphingomonas adhaesiva</name>
    <dbReference type="NCBI Taxonomy" id="28212"/>
    <lineage>
        <taxon>Bacteria</taxon>
        <taxon>Pseudomonadati</taxon>
        <taxon>Pseudomonadota</taxon>
        <taxon>Alphaproteobacteria</taxon>
        <taxon>Sphingomonadales</taxon>
        <taxon>Sphingomonadaceae</taxon>
        <taxon>Sphingomonas</taxon>
    </lineage>
</organism>
<sequence>MRIAAVQCAAIPDDVARVCATVRERVAWADAAGVDLLLFPEAWLTGHAWDAATVARRADVAEAAIDALCRAVAGARATLVIGAFVREAGRVFNRALVIAGGRVVGHYDKAHPNEPGVTAGETFPTFTAGGMRFGINICADANHPGAAQRVADQGAAAILYPLSNMLPLATAERWRARSVDNLVARARQTGCWVAAADVTGTAGDLRSFGGTAIVAPDGAVLALVPEGEEGVACRSIR</sequence>
<gene>
    <name evidence="3" type="ORF">COA07_07780</name>
</gene>
<proteinExistence type="predicted"/>
<dbReference type="PROSITE" id="PS50263">
    <property type="entry name" value="CN_HYDROLASE"/>
    <property type="match status" value="1"/>
</dbReference>
<reference evidence="3 4" key="1">
    <citation type="submission" date="2017-09" db="EMBL/GenBank/DDBJ databases">
        <title>Sphingomonas adhaesiva DSM 7418, whole genome shotgun sequence.</title>
        <authorList>
            <person name="Feng G."/>
            <person name="Zhu H."/>
        </authorList>
    </citation>
    <scope>NUCLEOTIDE SEQUENCE [LARGE SCALE GENOMIC DNA]</scope>
    <source>
        <strain evidence="3 4">DSM 7418</strain>
    </source>
</reference>
<evidence type="ECO:0000256" key="1">
    <source>
        <dbReference type="ARBA" id="ARBA00022801"/>
    </source>
</evidence>
<dbReference type="InterPro" id="IPR003010">
    <property type="entry name" value="C-N_Hydrolase"/>
</dbReference>